<accession>A0A133U867</accession>
<dbReference type="EMBL" id="LHXK01000006">
    <property type="protein sequence ID" value="KXA90384.1"/>
    <property type="molecule type" value="Genomic_DNA"/>
</dbReference>
<dbReference type="AlphaFoldDB" id="A0A133U867"/>
<reference evidence="1 2" key="1">
    <citation type="journal article" date="2016" name="Sci. Rep.">
        <title>Metabolic traits of an uncultured archaeal lineage -MSBL1- from brine pools of the Red Sea.</title>
        <authorList>
            <person name="Mwirichia R."/>
            <person name="Alam I."/>
            <person name="Rashid M."/>
            <person name="Vinu M."/>
            <person name="Ba-Alawi W."/>
            <person name="Anthony Kamau A."/>
            <person name="Kamanda Ngugi D."/>
            <person name="Goker M."/>
            <person name="Klenk H.P."/>
            <person name="Bajic V."/>
            <person name="Stingl U."/>
        </authorList>
    </citation>
    <scope>NUCLEOTIDE SEQUENCE [LARGE SCALE GENOMIC DNA]</scope>
    <source>
        <strain evidence="1">SCGC-AAA259B11</strain>
    </source>
</reference>
<sequence length="227" mass="27050">MSDEEMKSIDEILQDEENPFNKLKTRLRLKFSSWKLIKMCQKWCLQCAGHWDNSDEINRYFFFSGAEREKAEELVERIQNTVERSRKIQIGKYRSDLEKDGRVPSGRTEALLKKAEANPYFTPHFLNDEAGVELTMSEVLILARNVCRVRTLDKRTDVFEDKLKEPARERLEKLWNRLLLVPKRKTASQKAYLKRFGIEKDWEASDFREPKFHGRSLFGEYYEEENK</sequence>
<protein>
    <submittedName>
        <fullName evidence="1">Uncharacterized protein</fullName>
    </submittedName>
</protein>
<dbReference type="Proteomes" id="UP000070184">
    <property type="component" value="Unassembled WGS sequence"/>
</dbReference>
<evidence type="ECO:0000313" key="1">
    <source>
        <dbReference type="EMBL" id="KXA90384.1"/>
    </source>
</evidence>
<organism evidence="1 2">
    <name type="scientific">candidate division MSBL1 archaeon SCGC-AAA259B11</name>
    <dbReference type="NCBI Taxonomy" id="1698260"/>
    <lineage>
        <taxon>Archaea</taxon>
        <taxon>Methanobacteriati</taxon>
        <taxon>Methanobacteriota</taxon>
        <taxon>candidate division MSBL1</taxon>
    </lineage>
</organism>
<name>A0A133U867_9EURY</name>
<keyword evidence="2" id="KW-1185">Reference proteome</keyword>
<comment type="caution">
    <text evidence="1">The sequence shown here is derived from an EMBL/GenBank/DDBJ whole genome shotgun (WGS) entry which is preliminary data.</text>
</comment>
<evidence type="ECO:0000313" key="2">
    <source>
        <dbReference type="Proteomes" id="UP000070184"/>
    </source>
</evidence>
<proteinExistence type="predicted"/>
<gene>
    <name evidence="1" type="ORF">AKJ61_00875</name>
</gene>